<evidence type="ECO:0000313" key="3">
    <source>
        <dbReference type="Proteomes" id="UP000094336"/>
    </source>
</evidence>
<organism evidence="2 3">
    <name type="scientific">Babjeviella inositovora NRRL Y-12698</name>
    <dbReference type="NCBI Taxonomy" id="984486"/>
    <lineage>
        <taxon>Eukaryota</taxon>
        <taxon>Fungi</taxon>
        <taxon>Dikarya</taxon>
        <taxon>Ascomycota</taxon>
        <taxon>Saccharomycotina</taxon>
        <taxon>Pichiomycetes</taxon>
        <taxon>Serinales incertae sedis</taxon>
        <taxon>Babjeviella</taxon>
    </lineage>
</organism>
<sequence>MQLASIVCHFALLMPVYGAAINIPDFTNTVACPSQHPEKPFNSPDDAITYIQDSFLVLTQDLITRDFLIQLGLGWMAALGEKVENMQNHSIENLLFLQNSSSMLVFNTSESRLIPTNSTRGDIAQFIYHSIPFTLPTFHCLAEYYMVIPNSYIMANNPEYSRSSHEDARRATDVKVAKKFKDQVPWRHLDTSRPTLILIINGGSSIRDTVKTPFMGTKDCLPVNGDGSSIDAFFDTLADSWAGKLGITPLLHSVFCTIQMGHTDHSFCVQLSKDNTEISLTHAFAQAPTDEFAKQTVELYRPKLNPKLIAGKFLGRINGARTALVPEVNELETSFGAMARNSEVNVFKRQHREYPFWEDATIPLAMVQAVETKVSSPRNKSYSQVLIDPDTEISLIRRNGKSPKTVQKREQAKARTDASTECAKVTWYNLFHHSVFGKPTNFCV</sequence>
<evidence type="ECO:0000256" key="1">
    <source>
        <dbReference type="SAM" id="SignalP"/>
    </source>
</evidence>
<reference evidence="3" key="1">
    <citation type="submission" date="2016-05" db="EMBL/GenBank/DDBJ databases">
        <title>Comparative genomics of biotechnologically important yeasts.</title>
        <authorList>
            <consortium name="DOE Joint Genome Institute"/>
            <person name="Riley R."/>
            <person name="Haridas S."/>
            <person name="Wolfe K.H."/>
            <person name="Lopes M.R."/>
            <person name="Hittinger C.T."/>
            <person name="Goker M."/>
            <person name="Salamov A."/>
            <person name="Wisecaver J."/>
            <person name="Long T.M."/>
            <person name="Aerts A.L."/>
            <person name="Barry K."/>
            <person name="Choi C."/>
            <person name="Clum A."/>
            <person name="Coughlan A.Y."/>
            <person name="Deshpande S."/>
            <person name="Douglass A.P."/>
            <person name="Hanson S.J."/>
            <person name="Klenk H.-P."/>
            <person name="Labutti K."/>
            <person name="Lapidus A."/>
            <person name="Lindquist E."/>
            <person name="Lipzen A."/>
            <person name="Meier-Kolthoff J.P."/>
            <person name="Ohm R.A."/>
            <person name="Otillar R.P."/>
            <person name="Pangilinan J."/>
            <person name="Peng Y."/>
            <person name="Rokas A."/>
            <person name="Rosa C.A."/>
            <person name="Scheuner C."/>
            <person name="Sibirny A.A."/>
            <person name="Slot J.C."/>
            <person name="Stielow J.B."/>
            <person name="Sun H."/>
            <person name="Kurtzman C.P."/>
            <person name="Blackwell M."/>
            <person name="Grigoriev I.V."/>
            <person name="Jeffries T.W."/>
        </authorList>
    </citation>
    <scope>NUCLEOTIDE SEQUENCE [LARGE SCALE GENOMIC DNA]</scope>
    <source>
        <strain evidence="3">NRRL Y-12698</strain>
    </source>
</reference>
<dbReference type="OrthoDB" id="4097100at2759"/>
<dbReference type="EMBL" id="KV454441">
    <property type="protein sequence ID" value="ODQ77407.1"/>
    <property type="molecule type" value="Genomic_DNA"/>
</dbReference>
<proteinExistence type="predicted"/>
<gene>
    <name evidence="2" type="ORF">BABINDRAFT_163652</name>
</gene>
<evidence type="ECO:0000313" key="2">
    <source>
        <dbReference type="EMBL" id="ODQ77407.1"/>
    </source>
</evidence>
<feature type="signal peptide" evidence="1">
    <location>
        <begin position="1"/>
        <end position="18"/>
    </location>
</feature>
<dbReference type="RefSeq" id="XP_018982735.1">
    <property type="nucleotide sequence ID" value="XM_019130029.1"/>
</dbReference>
<feature type="chain" id="PRO_5009134279" evidence="1">
    <location>
        <begin position="19"/>
        <end position="444"/>
    </location>
</feature>
<keyword evidence="1" id="KW-0732">Signal</keyword>
<dbReference type="STRING" id="984486.A0A1E3QK81"/>
<name>A0A1E3QK81_9ASCO</name>
<dbReference type="AlphaFoldDB" id="A0A1E3QK81"/>
<protein>
    <submittedName>
        <fullName evidence="2">Uncharacterized protein</fullName>
    </submittedName>
</protein>
<accession>A0A1E3QK81</accession>
<dbReference type="GeneID" id="30147882"/>
<keyword evidence="3" id="KW-1185">Reference proteome</keyword>
<dbReference type="Proteomes" id="UP000094336">
    <property type="component" value="Unassembled WGS sequence"/>
</dbReference>